<comment type="caution">
    <text evidence="1">The sequence shown here is derived from an EMBL/GenBank/DDBJ whole genome shotgun (WGS) entry which is preliminary data.</text>
</comment>
<name>A0A8T2P7H8_9TELE</name>
<reference evidence="1" key="1">
    <citation type="thesis" date="2021" institute="BYU ScholarsArchive" country="Provo, UT, USA">
        <title>Applications of and Algorithms for Genome Assembly and Genomic Analyses with an Emphasis on Marine Teleosts.</title>
        <authorList>
            <person name="Pickett B.D."/>
        </authorList>
    </citation>
    <scope>NUCLEOTIDE SEQUENCE</scope>
    <source>
        <strain evidence="1">HI-2016</strain>
    </source>
</reference>
<dbReference type="AlphaFoldDB" id="A0A8T2P7H8"/>
<dbReference type="OrthoDB" id="9899179at2759"/>
<gene>
    <name evidence="1" type="ORF">JZ751_008642</name>
</gene>
<evidence type="ECO:0000313" key="2">
    <source>
        <dbReference type="Proteomes" id="UP000824540"/>
    </source>
</evidence>
<keyword evidence="2" id="KW-1185">Reference proteome</keyword>
<dbReference type="EMBL" id="JAFBMS010000017">
    <property type="protein sequence ID" value="KAG9345498.1"/>
    <property type="molecule type" value="Genomic_DNA"/>
</dbReference>
<evidence type="ECO:0000313" key="1">
    <source>
        <dbReference type="EMBL" id="KAG9345498.1"/>
    </source>
</evidence>
<dbReference type="InterPro" id="IPR029253">
    <property type="entry name" value="CYTL1"/>
</dbReference>
<dbReference type="Proteomes" id="UP000824540">
    <property type="component" value="Unassembled WGS sequence"/>
</dbReference>
<dbReference type="PANTHER" id="PTHR15974">
    <property type="entry name" value="CYTOKINE-LIKE PROTEIN 1"/>
    <property type="match status" value="1"/>
</dbReference>
<dbReference type="PANTHER" id="PTHR15974:SF0">
    <property type="entry name" value="CYTOKINE-LIKE PROTEIN 1"/>
    <property type="match status" value="1"/>
</dbReference>
<dbReference type="Pfam" id="PF15153">
    <property type="entry name" value="CYTL1"/>
    <property type="match status" value="1"/>
</dbReference>
<proteinExistence type="predicted"/>
<sequence length="93" mass="10785">MYAVENLPTQFCRERPRILLLKRKVRNLYIIINRVCYRVTGSLWPCLIPYSITVTPAVTATDLVFFTDDCEALETGQSSPRYGEDRLQLLQET</sequence>
<protein>
    <submittedName>
        <fullName evidence="1">Uncharacterized protein</fullName>
    </submittedName>
</protein>
<accession>A0A8T2P7H8</accession>
<dbReference type="GO" id="GO:0045944">
    <property type="term" value="P:positive regulation of transcription by RNA polymerase II"/>
    <property type="evidence" value="ECO:0007669"/>
    <property type="project" value="TreeGrafter"/>
</dbReference>
<organism evidence="1 2">
    <name type="scientific">Albula glossodonta</name>
    <name type="common">roundjaw bonefish</name>
    <dbReference type="NCBI Taxonomy" id="121402"/>
    <lineage>
        <taxon>Eukaryota</taxon>
        <taxon>Metazoa</taxon>
        <taxon>Chordata</taxon>
        <taxon>Craniata</taxon>
        <taxon>Vertebrata</taxon>
        <taxon>Euteleostomi</taxon>
        <taxon>Actinopterygii</taxon>
        <taxon>Neopterygii</taxon>
        <taxon>Teleostei</taxon>
        <taxon>Albuliformes</taxon>
        <taxon>Albulidae</taxon>
        <taxon>Albula</taxon>
    </lineage>
</organism>